<reference evidence="2" key="1">
    <citation type="submission" date="2020-10" db="EMBL/GenBank/DDBJ databases">
        <authorList>
            <person name="Gilroy R."/>
        </authorList>
    </citation>
    <scope>NUCLEOTIDE SEQUENCE</scope>
    <source>
        <strain evidence="2">ChiGjej1B1-24693</strain>
    </source>
</reference>
<organism evidence="2 3">
    <name type="scientific">Candidatus Avipropionibacterium avicola</name>
    <dbReference type="NCBI Taxonomy" id="2840701"/>
    <lineage>
        <taxon>Bacteria</taxon>
        <taxon>Bacillati</taxon>
        <taxon>Actinomycetota</taxon>
        <taxon>Actinomycetes</taxon>
        <taxon>Propionibacteriales</taxon>
        <taxon>Propionibacteriaceae</taxon>
        <taxon>Propionibacteriaceae incertae sedis</taxon>
        <taxon>Candidatus Avipropionibacterium</taxon>
    </lineage>
</organism>
<gene>
    <name evidence="2" type="ORF">IAA98_15875</name>
</gene>
<dbReference type="Proteomes" id="UP000886842">
    <property type="component" value="Unassembled WGS sequence"/>
</dbReference>
<dbReference type="InterPro" id="IPR017853">
    <property type="entry name" value="GH"/>
</dbReference>
<dbReference type="AlphaFoldDB" id="A0A9D1KPN8"/>
<evidence type="ECO:0000256" key="1">
    <source>
        <dbReference type="SAM" id="MobiDB-lite"/>
    </source>
</evidence>
<name>A0A9D1KPN8_9ACTN</name>
<evidence type="ECO:0000313" key="2">
    <source>
        <dbReference type="EMBL" id="HIT77057.1"/>
    </source>
</evidence>
<accession>A0A9D1KPN8</accession>
<dbReference type="SUPFAM" id="SSF51445">
    <property type="entry name" value="(Trans)glycosidases"/>
    <property type="match status" value="1"/>
</dbReference>
<reference evidence="2" key="2">
    <citation type="journal article" date="2021" name="PeerJ">
        <title>Extensive microbial diversity within the chicken gut microbiome revealed by metagenomics and culture.</title>
        <authorList>
            <person name="Gilroy R."/>
            <person name="Ravi A."/>
            <person name="Getino M."/>
            <person name="Pursley I."/>
            <person name="Horton D.L."/>
            <person name="Alikhan N.F."/>
            <person name="Baker D."/>
            <person name="Gharbi K."/>
            <person name="Hall N."/>
            <person name="Watson M."/>
            <person name="Adriaenssens E.M."/>
            <person name="Foster-Nyarko E."/>
            <person name="Jarju S."/>
            <person name="Secka A."/>
            <person name="Antonio M."/>
            <person name="Oren A."/>
            <person name="Chaudhuri R.R."/>
            <person name="La Ragione R."/>
            <person name="Hildebrand F."/>
            <person name="Pallen M.J."/>
        </authorList>
    </citation>
    <scope>NUCLEOTIDE SEQUENCE</scope>
    <source>
        <strain evidence="2">ChiGjej1B1-24693</strain>
    </source>
</reference>
<feature type="region of interest" description="Disordered" evidence="1">
    <location>
        <begin position="15"/>
        <end position="36"/>
    </location>
</feature>
<dbReference type="EMBL" id="DVLP01000454">
    <property type="protein sequence ID" value="HIT77057.1"/>
    <property type="molecule type" value="Genomic_DNA"/>
</dbReference>
<protein>
    <submittedName>
        <fullName evidence="2">Uncharacterized protein</fullName>
    </submittedName>
</protein>
<feature type="region of interest" description="Disordered" evidence="1">
    <location>
        <begin position="762"/>
        <end position="787"/>
    </location>
</feature>
<feature type="compositionally biased region" description="Polar residues" evidence="1">
    <location>
        <begin position="26"/>
        <end position="35"/>
    </location>
</feature>
<comment type="caution">
    <text evidence="2">The sequence shown here is derived from an EMBL/GenBank/DDBJ whole genome shotgun (WGS) entry which is preliminary data.</text>
</comment>
<evidence type="ECO:0000313" key="3">
    <source>
        <dbReference type="Proteomes" id="UP000886842"/>
    </source>
</evidence>
<sequence>MTTVTSAVLLAAQVGASRAAPPTDQDGPSTGTPNHATMLGDFAAPVWLPDTGDGIRRIDIPATLDALEEAHVNTYAYILSGGAQYGDAGRGIVTEAQWNAFPAFADAAAERGIDVYLYMSGPSGSALDTSVPRPEQKPGNKPYGWDYLAWAEELAKVSVDHPNVGGLMLDDFNANTPQENSPWAFSFTPDYVREMSALARAHNPDFQIYGVIYQPSLSTAAAFRDALDGVIFPYRGETSTPGTGDPSTARSEGEVYGDLSHCWSDRCVQFRGSGDSADGDLAEVKRTVAVDAAAQEHVLTMQVNNDNYREPCDDGRCFLFSMPGHSPTQDGDYIAISQEVELSGDGPRELSFRVGDSTRRSTFGYHMLQALVDGEVVAERDAAGMNDWEQLSIDVSEQLEGKDHATLTFRLHNPQGVENFGIRTWIDDIALTGAEIADPSFDDRTSGAWQQSNVGEVMKAQYTAGTYTLETVVAGEVVAEHPIEGYDGWSSITQDLTAALAGRSTAEVSVRLRATDDLDDEIRTVWIDDVEISGTDVAAEDFDTSWQVDSGPTIEARSVASHTTIWMTYASRLAADEPGHQPSADYIEEVQSAGMSLMAEGLFDGSLVYVMNLSDPVTSSAGEERARIGQLYGDWEASDRSTCDEVVSGTHRGGVTVTQGRTCLVGAEVSGPVEVAEGAELLVDSSTLRGKLAVTGGAVAVCDSELAGSVVLTDASAVRLGATPYLCGGNTIRGSVQITGTTSDFAVAALRLRGSLGCEGNVAAPDQRGEPSSISGSASGDCAALAA</sequence>
<proteinExistence type="predicted"/>